<dbReference type="SUPFAM" id="SSF55729">
    <property type="entry name" value="Acyl-CoA N-acyltransferases (Nat)"/>
    <property type="match status" value="1"/>
</dbReference>
<dbReference type="Proteomes" id="UP001232245">
    <property type="component" value="Unassembled WGS sequence"/>
</dbReference>
<comment type="caution">
    <text evidence="2">The sequence shown here is derived from an EMBL/GenBank/DDBJ whole genome shotgun (WGS) entry which is preliminary data.</text>
</comment>
<sequence>MIRFATQKDGKEIATLLWEIFEDMELSLLKKISKDKLIEMVAEAVCDPTYRYGFKRGLIYELNGEIAGIIFGYPAADELIIDEPFKKVLIKYGYDPNEKLFVDREAFPNEWYIDSIVVNQKYRGMGIGSILLEEMGRIAIEKGYRTIGLNVDIANPKAKKLYSRLGYKKVANTVISGHQYEHMCKS</sequence>
<dbReference type="Gene3D" id="3.40.630.30">
    <property type="match status" value="1"/>
</dbReference>
<name>A0ABT9Z0K3_9BACI</name>
<evidence type="ECO:0000313" key="3">
    <source>
        <dbReference type="Proteomes" id="UP001232245"/>
    </source>
</evidence>
<dbReference type="InterPro" id="IPR016181">
    <property type="entry name" value="Acyl_CoA_acyltransferase"/>
</dbReference>
<dbReference type="PANTHER" id="PTHR43072">
    <property type="entry name" value="N-ACETYLTRANSFERASE"/>
    <property type="match status" value="1"/>
</dbReference>
<dbReference type="RefSeq" id="WP_174880380.1">
    <property type="nucleotide sequence ID" value="NZ_CADEPK010000166.1"/>
</dbReference>
<evidence type="ECO:0000313" key="2">
    <source>
        <dbReference type="EMBL" id="MDQ0225790.1"/>
    </source>
</evidence>
<reference evidence="2 3" key="1">
    <citation type="submission" date="2023-07" db="EMBL/GenBank/DDBJ databases">
        <title>Genomic Encyclopedia of Type Strains, Phase IV (KMG-IV): sequencing the most valuable type-strain genomes for metagenomic binning, comparative biology and taxonomic classification.</title>
        <authorList>
            <person name="Goeker M."/>
        </authorList>
    </citation>
    <scope>NUCLEOTIDE SEQUENCE [LARGE SCALE GENOMIC DNA]</scope>
    <source>
        <strain evidence="2 3">DSM 17723</strain>
    </source>
</reference>
<accession>A0ABT9Z0K3</accession>
<evidence type="ECO:0000259" key="1">
    <source>
        <dbReference type="PROSITE" id="PS51186"/>
    </source>
</evidence>
<dbReference type="PROSITE" id="PS51186">
    <property type="entry name" value="GNAT"/>
    <property type="match status" value="1"/>
</dbReference>
<keyword evidence="3" id="KW-1185">Reference proteome</keyword>
<proteinExistence type="predicted"/>
<protein>
    <submittedName>
        <fullName evidence="2">Ribosomal protein S18 acetylase RimI-like enzyme</fullName>
    </submittedName>
</protein>
<dbReference type="InterPro" id="IPR000182">
    <property type="entry name" value="GNAT_dom"/>
</dbReference>
<dbReference type="Pfam" id="PF00583">
    <property type="entry name" value="Acetyltransf_1"/>
    <property type="match status" value="1"/>
</dbReference>
<dbReference type="CDD" id="cd04301">
    <property type="entry name" value="NAT_SF"/>
    <property type="match status" value="1"/>
</dbReference>
<dbReference type="EMBL" id="JAUSTZ010000003">
    <property type="protein sequence ID" value="MDQ0225790.1"/>
    <property type="molecule type" value="Genomic_DNA"/>
</dbReference>
<gene>
    <name evidence="2" type="ORF">J2S02_002134</name>
</gene>
<feature type="domain" description="N-acetyltransferase" evidence="1">
    <location>
        <begin position="1"/>
        <end position="186"/>
    </location>
</feature>
<organism evidence="2 3">
    <name type="scientific">Metabacillus niabensis</name>
    <dbReference type="NCBI Taxonomy" id="324854"/>
    <lineage>
        <taxon>Bacteria</taxon>
        <taxon>Bacillati</taxon>
        <taxon>Bacillota</taxon>
        <taxon>Bacilli</taxon>
        <taxon>Bacillales</taxon>
        <taxon>Bacillaceae</taxon>
        <taxon>Metabacillus</taxon>
    </lineage>
</organism>